<keyword evidence="4" id="KW-0378">Hydrolase</keyword>
<evidence type="ECO:0000313" key="7">
    <source>
        <dbReference type="Proteomes" id="UP001443914"/>
    </source>
</evidence>
<keyword evidence="3" id="KW-0732">Signal</keyword>
<keyword evidence="7" id="KW-1185">Reference proteome</keyword>
<dbReference type="PANTHER" id="PTHR11010:SF96">
    <property type="entry name" value="LYSOSOMAL PRO-X CARBOXYPEPTIDASE-LIKE ISOFORM X1"/>
    <property type="match status" value="1"/>
</dbReference>
<name>A0AAW1I7S5_SAPOF</name>
<dbReference type="InterPro" id="IPR029058">
    <property type="entry name" value="AB_hydrolase_fold"/>
</dbReference>
<keyword evidence="2" id="KW-0645">Protease</keyword>
<proteinExistence type="inferred from homology"/>
<evidence type="ECO:0000256" key="2">
    <source>
        <dbReference type="ARBA" id="ARBA00022670"/>
    </source>
</evidence>
<dbReference type="InterPro" id="IPR042269">
    <property type="entry name" value="Ser_carbopepase_S28_SKS"/>
</dbReference>
<organism evidence="6 7">
    <name type="scientific">Saponaria officinalis</name>
    <name type="common">Common soapwort</name>
    <name type="synonym">Lychnis saponaria</name>
    <dbReference type="NCBI Taxonomy" id="3572"/>
    <lineage>
        <taxon>Eukaryota</taxon>
        <taxon>Viridiplantae</taxon>
        <taxon>Streptophyta</taxon>
        <taxon>Embryophyta</taxon>
        <taxon>Tracheophyta</taxon>
        <taxon>Spermatophyta</taxon>
        <taxon>Magnoliopsida</taxon>
        <taxon>eudicotyledons</taxon>
        <taxon>Gunneridae</taxon>
        <taxon>Pentapetalae</taxon>
        <taxon>Caryophyllales</taxon>
        <taxon>Caryophyllaceae</taxon>
        <taxon>Caryophylleae</taxon>
        <taxon>Saponaria</taxon>
    </lineage>
</organism>
<sequence length="479" mass="53916">MWLTSDATIETRYYSQHLDHFGYGSMSSKYFTQKLVVDYSYGPPNQELVNGSPILVFFGGEAHIESWALGPGIGPGIVALAATHFRALVVYIEHRFYGESVPYGSIDLAMMDTEVRGCFTSAQALADFADIILSLKLNFSITNSPVIVMGGSYSGMLAAWFRLKYPHIAIGALASSAPVLSILEIPPEDLYCSIASRDYRETSHKCYDYISKSWGLIDQIAMQPRGLDSLDRTFRTCSPLFAANELKNYLAQMYRYMAQYNGRFSRINIICDEISHTSENDILEGISRVTLMLSGQQICNNITWIAPGNFNPLDHASQKAWSWQLCSELLSAQNACSNDTMFEPRTFSLSDHLEDCLERYGVYPHPKWLSTYYGGHEIKSTLKNFGSNIIFSNGLKDPLSGASIREDISETIVAINTNQGSHSLDMVAVHQDDPKWLINQRKKELKIMSKWIINNRGFNLRHLNLFSLLVVEFVVIHIL</sequence>
<evidence type="ECO:0000256" key="3">
    <source>
        <dbReference type="ARBA" id="ARBA00022729"/>
    </source>
</evidence>
<dbReference type="Pfam" id="PF05577">
    <property type="entry name" value="Peptidase_S28"/>
    <property type="match status" value="1"/>
</dbReference>
<dbReference type="Gene3D" id="1.20.120.980">
    <property type="entry name" value="Serine carboxypeptidase S28, SKS domain"/>
    <property type="match status" value="1"/>
</dbReference>
<dbReference type="Gene3D" id="3.40.50.1820">
    <property type="entry name" value="alpha/beta hydrolase"/>
    <property type="match status" value="1"/>
</dbReference>
<evidence type="ECO:0000256" key="1">
    <source>
        <dbReference type="ARBA" id="ARBA00011079"/>
    </source>
</evidence>
<protein>
    <recommendedName>
        <fullName evidence="8">Lysosomal Pro-Xaa carboxypeptidase</fullName>
    </recommendedName>
</protein>
<reference evidence="6" key="1">
    <citation type="submission" date="2024-03" db="EMBL/GenBank/DDBJ databases">
        <title>WGS assembly of Saponaria officinalis var. Norfolk2.</title>
        <authorList>
            <person name="Jenkins J."/>
            <person name="Shu S."/>
            <person name="Grimwood J."/>
            <person name="Barry K."/>
            <person name="Goodstein D."/>
            <person name="Schmutz J."/>
            <person name="Leebens-Mack J."/>
            <person name="Osbourn A."/>
        </authorList>
    </citation>
    <scope>NUCLEOTIDE SEQUENCE [LARGE SCALE GENOMIC DNA]</scope>
    <source>
        <strain evidence="6">JIC</strain>
    </source>
</reference>
<dbReference type="Proteomes" id="UP001443914">
    <property type="component" value="Unassembled WGS sequence"/>
</dbReference>
<comment type="caution">
    <text evidence="6">The sequence shown here is derived from an EMBL/GenBank/DDBJ whole genome shotgun (WGS) entry which is preliminary data.</text>
</comment>
<dbReference type="PANTHER" id="PTHR11010">
    <property type="entry name" value="PROTEASE S28 PRO-X CARBOXYPEPTIDASE-RELATED"/>
    <property type="match status" value="1"/>
</dbReference>
<dbReference type="InterPro" id="IPR008758">
    <property type="entry name" value="Peptidase_S28"/>
</dbReference>
<evidence type="ECO:0000256" key="5">
    <source>
        <dbReference type="ARBA" id="ARBA00023180"/>
    </source>
</evidence>
<dbReference type="GO" id="GO:0070008">
    <property type="term" value="F:serine-type exopeptidase activity"/>
    <property type="evidence" value="ECO:0007669"/>
    <property type="project" value="InterPro"/>
</dbReference>
<evidence type="ECO:0000313" key="6">
    <source>
        <dbReference type="EMBL" id="KAK9684777.1"/>
    </source>
</evidence>
<dbReference type="GO" id="GO:0006508">
    <property type="term" value="P:proteolysis"/>
    <property type="evidence" value="ECO:0007669"/>
    <property type="project" value="UniProtKB-KW"/>
</dbReference>
<evidence type="ECO:0000256" key="4">
    <source>
        <dbReference type="ARBA" id="ARBA00022801"/>
    </source>
</evidence>
<comment type="similarity">
    <text evidence="1">Belongs to the peptidase S28 family.</text>
</comment>
<dbReference type="GO" id="GO:0008239">
    <property type="term" value="F:dipeptidyl-peptidase activity"/>
    <property type="evidence" value="ECO:0007669"/>
    <property type="project" value="TreeGrafter"/>
</dbReference>
<dbReference type="AlphaFoldDB" id="A0AAW1I7S5"/>
<dbReference type="EMBL" id="JBDFQZ010000010">
    <property type="protein sequence ID" value="KAK9684777.1"/>
    <property type="molecule type" value="Genomic_DNA"/>
</dbReference>
<evidence type="ECO:0008006" key="8">
    <source>
        <dbReference type="Google" id="ProtNLM"/>
    </source>
</evidence>
<dbReference type="SUPFAM" id="SSF53474">
    <property type="entry name" value="alpha/beta-Hydrolases"/>
    <property type="match status" value="1"/>
</dbReference>
<keyword evidence="5" id="KW-0325">Glycoprotein</keyword>
<accession>A0AAW1I7S5</accession>
<gene>
    <name evidence="6" type="ORF">RND81_10G231600</name>
</gene>